<feature type="domain" description="Beta-lactamase-related" evidence="1">
    <location>
        <begin position="18"/>
        <end position="276"/>
    </location>
</feature>
<dbReference type="PANTHER" id="PTHR43283">
    <property type="entry name" value="BETA-LACTAMASE-RELATED"/>
    <property type="match status" value="1"/>
</dbReference>
<proteinExistence type="predicted"/>
<dbReference type="InterPro" id="IPR001466">
    <property type="entry name" value="Beta-lactam-related"/>
</dbReference>
<dbReference type="Pfam" id="PF00144">
    <property type="entry name" value="Beta-lactamase"/>
    <property type="match status" value="1"/>
</dbReference>
<evidence type="ECO:0000259" key="1">
    <source>
        <dbReference type="Pfam" id="PF00144"/>
    </source>
</evidence>
<sequence length="440" mass="48807">MRSFVGALAGCGQEIQTLMVVSHGSVVLEEEWAPYRLNERHLLFSLSKSFTSMAIGLVIEDGKLSLDDRVVSFFPAELPESVSDNLAAMRIRDLLTMTTGHHEDTIEPMRADPERMMRVFLATEVKHEPGTYFVYNTGATYMLSAILQRVTGELLLDYLRPRLFEPLGMTEAVWPASEEGVTFGGFGLSLVTESIAVFGQFLLQQGKWRGQQLVPAAWVEAATARQVPNGSADSADDWQQGYGYQFWRCRHGVYRGDGAFGQFCVVFPAEDAVVVMTGAVPDMQAVLDVVWEFGLPALRHEDVREVALPGQLRIEPPTGSTPPAGDGRTYQFEPNQVELAAARWETDGSLVLDFQDGKYQYGESVVCAAGDWQEFQDRQRILTSAHGDGDELVATVRFVETPFSYTVTCQRQPGRLTLTFDPKVQFDPDPVTLSSVSSHE</sequence>
<protein>
    <recommendedName>
        <fullName evidence="1">Beta-lactamase-related domain-containing protein</fullName>
    </recommendedName>
</protein>
<dbReference type="EMBL" id="BAAANY010000030">
    <property type="protein sequence ID" value="GAA1704981.1"/>
    <property type="molecule type" value="Genomic_DNA"/>
</dbReference>
<keyword evidence="3" id="KW-1185">Reference proteome</keyword>
<gene>
    <name evidence="2" type="ORF">GCM10009765_62670</name>
</gene>
<dbReference type="SUPFAM" id="SSF56601">
    <property type="entry name" value="beta-lactamase/transpeptidase-like"/>
    <property type="match status" value="1"/>
</dbReference>
<name>A0ABN2IH41_9ACTN</name>
<reference evidence="2 3" key="1">
    <citation type="journal article" date="2019" name="Int. J. Syst. Evol. Microbiol.">
        <title>The Global Catalogue of Microorganisms (GCM) 10K type strain sequencing project: providing services to taxonomists for standard genome sequencing and annotation.</title>
        <authorList>
            <consortium name="The Broad Institute Genomics Platform"/>
            <consortium name="The Broad Institute Genome Sequencing Center for Infectious Disease"/>
            <person name="Wu L."/>
            <person name="Ma J."/>
        </authorList>
    </citation>
    <scope>NUCLEOTIDE SEQUENCE [LARGE SCALE GENOMIC DNA]</scope>
    <source>
        <strain evidence="2 3">JCM 14718</strain>
    </source>
</reference>
<dbReference type="Gene3D" id="3.40.710.10">
    <property type="entry name" value="DD-peptidase/beta-lactamase superfamily"/>
    <property type="match status" value="1"/>
</dbReference>
<evidence type="ECO:0000313" key="2">
    <source>
        <dbReference type="EMBL" id="GAA1704981.1"/>
    </source>
</evidence>
<accession>A0ABN2IH41</accession>
<organism evidence="2 3">
    <name type="scientific">Fodinicola feengrottensis</name>
    <dbReference type="NCBI Taxonomy" id="435914"/>
    <lineage>
        <taxon>Bacteria</taxon>
        <taxon>Bacillati</taxon>
        <taxon>Actinomycetota</taxon>
        <taxon>Actinomycetes</taxon>
        <taxon>Mycobacteriales</taxon>
        <taxon>Fodinicola</taxon>
    </lineage>
</organism>
<dbReference type="InterPro" id="IPR012338">
    <property type="entry name" value="Beta-lactam/transpept-like"/>
</dbReference>
<dbReference type="PANTHER" id="PTHR43283:SF7">
    <property type="entry name" value="BETA-LACTAMASE-RELATED DOMAIN-CONTAINING PROTEIN"/>
    <property type="match status" value="1"/>
</dbReference>
<dbReference type="Proteomes" id="UP001500618">
    <property type="component" value="Unassembled WGS sequence"/>
</dbReference>
<evidence type="ECO:0000313" key="3">
    <source>
        <dbReference type="Proteomes" id="UP001500618"/>
    </source>
</evidence>
<comment type="caution">
    <text evidence="2">The sequence shown here is derived from an EMBL/GenBank/DDBJ whole genome shotgun (WGS) entry which is preliminary data.</text>
</comment>
<dbReference type="InterPro" id="IPR050789">
    <property type="entry name" value="Diverse_Enzym_Activities"/>
</dbReference>